<dbReference type="OrthoDB" id="5373324at2759"/>
<dbReference type="GeneID" id="59287099"/>
<feature type="compositionally biased region" description="Polar residues" evidence="1">
    <location>
        <begin position="338"/>
        <end position="347"/>
    </location>
</feature>
<sequence length="469" mass="52305">MSPPTSRSLYCLGESFETTSEALDSPLSHPPPFEYPFKMSFTQMVESFKHEDSQHFPKNLDKNATVVPVGLDFGPSWVSVSFSVDINGDQGLYFTGFDCGQVYKDFYQEALSKKVQDHLEFEEFPPSNAPLVSTEEQASELVEAFARHIEDARLMGVWSLDKNPALNFKVMAITLPDHWDDSARTVVAKAARLAGEPLDGSDMILKLPRAVQLAHEMQKNTAGTYLTILIHYHKSHLHLMLVQMCGAGCVMKGQVYLRHLGEDMILKASATDSAFDPNEDTLNQGSPSDSLSSGTPTSDGPLDENPFDDATLHHSHLSDEHLDKDPTPEPSTSTHSPQDNIDSSSEIYTEPPVHQYPHVDLEPIREALQKFILLMTRSDEPTPPKGSPPSLKHAVNDVKYIVLDGTATLRGQNALRTVIKEMFADTDWINLEMNLQMWGEYGAEIAGRRQWENPKHLGDWKELPGYLDG</sequence>
<feature type="region of interest" description="Disordered" evidence="1">
    <location>
        <begin position="271"/>
        <end position="358"/>
    </location>
</feature>
<reference evidence="2 3" key="1">
    <citation type="journal article" date="2020" name="Genomics">
        <title>Complete, high-quality genomes from long-read metagenomic sequencing of two wolf lichen thalli reveals enigmatic genome architecture.</title>
        <authorList>
            <person name="McKenzie S.K."/>
            <person name="Walston R.F."/>
            <person name="Allen J.L."/>
        </authorList>
    </citation>
    <scope>NUCLEOTIDE SEQUENCE [LARGE SCALE GENOMIC DNA]</scope>
    <source>
        <strain evidence="2">WasteWater2</strain>
    </source>
</reference>
<name>A0A8H6FX29_9LECA</name>
<dbReference type="EMBL" id="JACCJC010000019">
    <property type="protein sequence ID" value="KAF6236345.1"/>
    <property type="molecule type" value="Genomic_DNA"/>
</dbReference>
<proteinExistence type="predicted"/>
<protein>
    <submittedName>
        <fullName evidence="2">Uncharacterized protein</fullName>
    </submittedName>
</protein>
<dbReference type="Proteomes" id="UP000578531">
    <property type="component" value="Unassembled WGS sequence"/>
</dbReference>
<accession>A0A8H6FX29</accession>
<evidence type="ECO:0000256" key="1">
    <source>
        <dbReference type="SAM" id="MobiDB-lite"/>
    </source>
</evidence>
<dbReference type="RefSeq" id="XP_037165691.1">
    <property type="nucleotide sequence ID" value="XM_037307353.1"/>
</dbReference>
<evidence type="ECO:0000313" key="2">
    <source>
        <dbReference type="EMBL" id="KAF6236345.1"/>
    </source>
</evidence>
<keyword evidence="3" id="KW-1185">Reference proteome</keyword>
<dbReference type="AlphaFoldDB" id="A0A8H6FX29"/>
<feature type="compositionally biased region" description="Polar residues" evidence="1">
    <location>
        <begin position="280"/>
        <end position="298"/>
    </location>
</feature>
<feature type="compositionally biased region" description="Basic and acidic residues" evidence="1">
    <location>
        <begin position="310"/>
        <end position="327"/>
    </location>
</feature>
<organism evidence="2 3">
    <name type="scientific">Letharia columbiana</name>
    <dbReference type="NCBI Taxonomy" id="112416"/>
    <lineage>
        <taxon>Eukaryota</taxon>
        <taxon>Fungi</taxon>
        <taxon>Dikarya</taxon>
        <taxon>Ascomycota</taxon>
        <taxon>Pezizomycotina</taxon>
        <taxon>Lecanoromycetes</taxon>
        <taxon>OSLEUM clade</taxon>
        <taxon>Lecanoromycetidae</taxon>
        <taxon>Lecanorales</taxon>
        <taxon>Lecanorineae</taxon>
        <taxon>Parmeliaceae</taxon>
        <taxon>Letharia</taxon>
    </lineage>
</organism>
<evidence type="ECO:0000313" key="3">
    <source>
        <dbReference type="Proteomes" id="UP000578531"/>
    </source>
</evidence>
<comment type="caution">
    <text evidence="2">The sequence shown here is derived from an EMBL/GenBank/DDBJ whole genome shotgun (WGS) entry which is preliminary data.</text>
</comment>
<gene>
    <name evidence="2" type="ORF">HO173_005436</name>
</gene>